<dbReference type="Proteomes" id="UP000034264">
    <property type="component" value="Unassembled WGS sequence"/>
</dbReference>
<feature type="transmembrane region" description="Helical" evidence="8">
    <location>
        <begin position="202"/>
        <end position="218"/>
    </location>
</feature>
<name>A0A0G1PCV9_9BACT</name>
<proteinExistence type="predicted"/>
<evidence type="ECO:0000256" key="8">
    <source>
        <dbReference type="SAM" id="Phobius"/>
    </source>
</evidence>
<evidence type="ECO:0000256" key="4">
    <source>
        <dbReference type="ARBA" id="ARBA00022679"/>
    </source>
</evidence>
<dbReference type="InterPro" id="IPR050297">
    <property type="entry name" value="LipidA_mod_glycosyltrf_83"/>
</dbReference>
<dbReference type="GO" id="GO:0005886">
    <property type="term" value="C:plasma membrane"/>
    <property type="evidence" value="ECO:0007669"/>
    <property type="project" value="UniProtKB-SubCell"/>
</dbReference>
<evidence type="ECO:0000256" key="3">
    <source>
        <dbReference type="ARBA" id="ARBA00022676"/>
    </source>
</evidence>
<feature type="transmembrane region" description="Helical" evidence="8">
    <location>
        <begin position="328"/>
        <end position="345"/>
    </location>
</feature>
<feature type="transmembrane region" description="Helical" evidence="8">
    <location>
        <begin position="103"/>
        <end position="124"/>
    </location>
</feature>
<evidence type="ECO:0000313" key="10">
    <source>
        <dbReference type="Proteomes" id="UP000034264"/>
    </source>
</evidence>
<feature type="transmembrane region" description="Helical" evidence="8">
    <location>
        <begin position="176"/>
        <end position="196"/>
    </location>
</feature>
<organism evidence="9 10">
    <name type="scientific">Candidatus Amesbacteria bacterium GW2011_GWC2_45_19</name>
    <dbReference type="NCBI Taxonomy" id="1618366"/>
    <lineage>
        <taxon>Bacteria</taxon>
        <taxon>Candidatus Amesiibacteriota</taxon>
    </lineage>
</organism>
<evidence type="ECO:0000256" key="6">
    <source>
        <dbReference type="ARBA" id="ARBA00022989"/>
    </source>
</evidence>
<dbReference type="GO" id="GO:0016763">
    <property type="term" value="F:pentosyltransferase activity"/>
    <property type="evidence" value="ECO:0007669"/>
    <property type="project" value="TreeGrafter"/>
</dbReference>
<sequence>MIRRFQYLFLGLLLVLGFVVRLYKITNPIADWQSWRQADTSAVTRNWVKNGVDVLTPRYDDFSDVSGRGLFNPNGYRFTEFPLFNLIHYFLYSLLSNFYSLELVGRLTSILATLVSAALLFFLARRHSTSEVAWLTTAIFLFLPYNIYFTRVILPDPLMVTLVLAALLAQPSSRLLTWIFGSLAVLVKPTAIFFLLPLLKDFWLFASLLLPFGLWRIWEHRSPEGIPASLWLLNGNGIRFRPAWFRWLFGERLGDMILGQWGIFPFLLGLFQANSYWLTWAAGALLYLIVFATGNIQHDYYQLPLIPIVSVLVALGAIHFSTTLAKKAVMAFCVLLMLGLAWYDIKGDYQVNNWPIVRAGLAADKLLPKNAIVVAPYNGDTAFLYQTNRRGFPNLSLPIKDLRDRFGAQYYVSVNYDDQTNAIMKKYTVLAQTPEYVIIQLVEPIRP</sequence>
<dbReference type="PANTHER" id="PTHR33908:SF11">
    <property type="entry name" value="MEMBRANE PROTEIN"/>
    <property type="match status" value="1"/>
</dbReference>
<keyword evidence="3 9" id="KW-0328">Glycosyltransferase</keyword>
<keyword evidence="5 8" id="KW-0812">Transmembrane</keyword>
<gene>
    <name evidence="9" type="ORF">UX05_C0002G0014</name>
</gene>
<comment type="subcellular location">
    <subcellularLocation>
        <location evidence="1">Cell membrane</location>
        <topology evidence="1">Multi-pass membrane protein</topology>
    </subcellularLocation>
</comment>
<keyword evidence="6 8" id="KW-1133">Transmembrane helix</keyword>
<feature type="transmembrane region" description="Helical" evidence="8">
    <location>
        <begin position="277"/>
        <end position="296"/>
    </location>
</feature>
<dbReference type="EMBL" id="LCKS01000002">
    <property type="protein sequence ID" value="KKU03258.1"/>
    <property type="molecule type" value="Genomic_DNA"/>
</dbReference>
<protein>
    <submittedName>
        <fullName evidence="9">Dolichyl-phosphate-mannose-mannosyltransferase family protein</fullName>
    </submittedName>
</protein>
<evidence type="ECO:0000256" key="7">
    <source>
        <dbReference type="ARBA" id="ARBA00023136"/>
    </source>
</evidence>
<keyword evidence="7 8" id="KW-0472">Membrane</keyword>
<dbReference type="PANTHER" id="PTHR33908">
    <property type="entry name" value="MANNOSYLTRANSFERASE YKCB-RELATED"/>
    <property type="match status" value="1"/>
</dbReference>
<evidence type="ECO:0000313" key="9">
    <source>
        <dbReference type="EMBL" id="KKU03258.1"/>
    </source>
</evidence>
<keyword evidence="2" id="KW-1003">Cell membrane</keyword>
<comment type="caution">
    <text evidence="9">The sequence shown here is derived from an EMBL/GenBank/DDBJ whole genome shotgun (WGS) entry which is preliminary data.</text>
</comment>
<accession>A0A0G1PCV9</accession>
<feature type="transmembrane region" description="Helical" evidence="8">
    <location>
        <begin position="303"/>
        <end position="322"/>
    </location>
</feature>
<evidence type="ECO:0000256" key="2">
    <source>
        <dbReference type="ARBA" id="ARBA00022475"/>
    </source>
</evidence>
<keyword evidence="4 9" id="KW-0808">Transferase</keyword>
<evidence type="ECO:0000256" key="1">
    <source>
        <dbReference type="ARBA" id="ARBA00004651"/>
    </source>
</evidence>
<dbReference type="GO" id="GO:0009103">
    <property type="term" value="P:lipopolysaccharide biosynthetic process"/>
    <property type="evidence" value="ECO:0007669"/>
    <property type="project" value="UniProtKB-ARBA"/>
</dbReference>
<dbReference type="AlphaFoldDB" id="A0A0G1PCV9"/>
<feature type="transmembrane region" description="Helical" evidence="8">
    <location>
        <begin position="131"/>
        <end position="147"/>
    </location>
</feature>
<reference evidence="9 10" key="1">
    <citation type="journal article" date="2015" name="Nature">
        <title>rRNA introns, odd ribosomes, and small enigmatic genomes across a large radiation of phyla.</title>
        <authorList>
            <person name="Brown C.T."/>
            <person name="Hug L.A."/>
            <person name="Thomas B.C."/>
            <person name="Sharon I."/>
            <person name="Castelle C.J."/>
            <person name="Singh A."/>
            <person name="Wilkins M.J."/>
            <person name="Williams K.H."/>
            <person name="Banfield J.F."/>
        </authorList>
    </citation>
    <scope>NUCLEOTIDE SEQUENCE [LARGE SCALE GENOMIC DNA]</scope>
</reference>
<evidence type="ECO:0000256" key="5">
    <source>
        <dbReference type="ARBA" id="ARBA00022692"/>
    </source>
</evidence>